<comment type="caution">
    <text evidence="3">The sequence shown here is derived from an EMBL/GenBank/DDBJ whole genome shotgun (WGS) entry which is preliminary data.</text>
</comment>
<gene>
    <name evidence="3" type="ORF">PYX00_000660</name>
</gene>
<feature type="region of interest" description="Disordered" evidence="1">
    <location>
        <begin position="104"/>
        <end position="143"/>
    </location>
</feature>
<name>A0AAW2IA47_9NEOP</name>
<feature type="compositionally biased region" description="Basic and acidic residues" evidence="1">
    <location>
        <begin position="121"/>
        <end position="130"/>
    </location>
</feature>
<dbReference type="EMBL" id="JARGDH010000001">
    <property type="protein sequence ID" value="KAL0279015.1"/>
    <property type="molecule type" value="Genomic_DNA"/>
</dbReference>
<accession>A0AAW2IA47</accession>
<evidence type="ECO:0000256" key="2">
    <source>
        <dbReference type="SAM" id="SignalP"/>
    </source>
</evidence>
<organism evidence="3">
    <name type="scientific">Menopon gallinae</name>
    <name type="common">poultry shaft louse</name>
    <dbReference type="NCBI Taxonomy" id="328185"/>
    <lineage>
        <taxon>Eukaryota</taxon>
        <taxon>Metazoa</taxon>
        <taxon>Ecdysozoa</taxon>
        <taxon>Arthropoda</taxon>
        <taxon>Hexapoda</taxon>
        <taxon>Insecta</taxon>
        <taxon>Pterygota</taxon>
        <taxon>Neoptera</taxon>
        <taxon>Paraneoptera</taxon>
        <taxon>Psocodea</taxon>
        <taxon>Troctomorpha</taxon>
        <taxon>Phthiraptera</taxon>
        <taxon>Amblycera</taxon>
        <taxon>Menoponidae</taxon>
        <taxon>Menopon</taxon>
    </lineage>
</organism>
<keyword evidence="2" id="KW-0732">Signal</keyword>
<sequence>MLMVSLLFTLFSFVSSLDVQHFSQGLGGLNGSGQKNVTTAIQPRRNIAVGGPGQFPQTWARFLQYRSGTPASQNFYRIYVRDSPTFQISQYVQGRDEAKGEALEKEAKGVTEEPNVSVRTTTEKRLEKLRRTTTPRPRRKYGKHTQEYMRRRKLIRDY</sequence>
<evidence type="ECO:0000256" key="1">
    <source>
        <dbReference type="SAM" id="MobiDB-lite"/>
    </source>
</evidence>
<dbReference type="AlphaFoldDB" id="A0AAW2IA47"/>
<feature type="chain" id="PRO_5043598555" evidence="2">
    <location>
        <begin position="17"/>
        <end position="158"/>
    </location>
</feature>
<protein>
    <submittedName>
        <fullName evidence="3">Uncharacterized protein</fullName>
    </submittedName>
</protein>
<proteinExistence type="predicted"/>
<reference evidence="3" key="1">
    <citation type="journal article" date="2024" name="Gigascience">
        <title>Chromosome-level genome of the poultry shaft louse Menopon gallinae provides insight into the host-switching and adaptive evolution of parasitic lice.</title>
        <authorList>
            <person name="Xu Y."/>
            <person name="Ma L."/>
            <person name="Liu S."/>
            <person name="Liang Y."/>
            <person name="Liu Q."/>
            <person name="He Z."/>
            <person name="Tian L."/>
            <person name="Duan Y."/>
            <person name="Cai W."/>
            <person name="Li H."/>
            <person name="Song F."/>
        </authorList>
    </citation>
    <scope>NUCLEOTIDE SEQUENCE</scope>
    <source>
        <strain evidence="3">Cailab_2023a</strain>
    </source>
</reference>
<feature type="compositionally biased region" description="Basic residues" evidence="1">
    <location>
        <begin position="131"/>
        <end position="143"/>
    </location>
</feature>
<feature type="signal peptide" evidence="2">
    <location>
        <begin position="1"/>
        <end position="16"/>
    </location>
</feature>
<evidence type="ECO:0000313" key="3">
    <source>
        <dbReference type="EMBL" id="KAL0279015.1"/>
    </source>
</evidence>